<dbReference type="Pfam" id="PF13628">
    <property type="entry name" value="DUF4142"/>
    <property type="match status" value="1"/>
</dbReference>
<dbReference type="PANTHER" id="PTHR38593">
    <property type="entry name" value="BLR2558 PROTEIN"/>
    <property type="match status" value="1"/>
</dbReference>
<evidence type="ECO:0000259" key="2">
    <source>
        <dbReference type="Pfam" id="PF13628"/>
    </source>
</evidence>
<gene>
    <name evidence="3" type="ORF">BKM31_24955</name>
</gene>
<dbReference type="AlphaFoldDB" id="A0A1V0A241"/>
<protein>
    <recommendedName>
        <fullName evidence="2">DUF4142 domain-containing protein</fullName>
    </recommendedName>
</protein>
<keyword evidence="4" id="KW-1185">Reference proteome</keyword>
<evidence type="ECO:0000313" key="4">
    <source>
        <dbReference type="Proteomes" id="UP000190797"/>
    </source>
</evidence>
<name>A0A1V0A241_9ACTN</name>
<dbReference type="Proteomes" id="UP000190797">
    <property type="component" value="Chromosome"/>
</dbReference>
<sequence>MRTTSLTLPLSVAALAAVLAGCAADVAPNPEAAAVRTDTQPSEQDREWMKTIHQGNLSEVQAGRLAMGKGTTKQVKSVGKMLVEDHTKLGTKVTQAAAQLGIELPTSPSKAQRAEVARLQEVTGQDFDQDFLSGMIKAHKEALAATKTEVSKGANPTVKALAGTVQQSLQQHLNALKKAQAG</sequence>
<dbReference type="KEGG" id="noa:BKM31_24955"/>
<dbReference type="STRING" id="1909395.BKM31_24955"/>
<feature type="domain" description="DUF4142" evidence="2">
    <location>
        <begin position="44"/>
        <end position="177"/>
    </location>
</feature>
<evidence type="ECO:0000313" key="3">
    <source>
        <dbReference type="EMBL" id="AQZ64275.1"/>
    </source>
</evidence>
<accession>A0A1V0A241</accession>
<dbReference type="EMBL" id="CP017717">
    <property type="protein sequence ID" value="AQZ64275.1"/>
    <property type="molecule type" value="Genomic_DNA"/>
</dbReference>
<dbReference type="PROSITE" id="PS51257">
    <property type="entry name" value="PROKAR_LIPOPROTEIN"/>
    <property type="match status" value="1"/>
</dbReference>
<dbReference type="RefSeq" id="WP_080040475.1">
    <property type="nucleotide sequence ID" value="NZ_CP017717.1"/>
</dbReference>
<proteinExistence type="predicted"/>
<feature type="chain" id="PRO_5038763153" description="DUF4142 domain-containing protein" evidence="1">
    <location>
        <begin position="24"/>
        <end position="182"/>
    </location>
</feature>
<feature type="signal peptide" evidence="1">
    <location>
        <begin position="1"/>
        <end position="23"/>
    </location>
</feature>
<dbReference type="Gene3D" id="1.20.1260.10">
    <property type="match status" value="1"/>
</dbReference>
<keyword evidence="1" id="KW-0732">Signal</keyword>
<dbReference type="InterPro" id="IPR025419">
    <property type="entry name" value="DUF4142"/>
</dbReference>
<dbReference type="OrthoDB" id="4567117at2"/>
<reference evidence="4" key="1">
    <citation type="journal article" date="2017" name="Med. Chem. Commun.">
        <title>Nonomuraea sp. ATCC 55076 harbours the largest actinomycete chromosome to date and the kistamicin biosynthetic gene cluster.</title>
        <authorList>
            <person name="Nazari B."/>
            <person name="Forneris C.C."/>
            <person name="Gibson M.I."/>
            <person name="Moon K."/>
            <person name="Schramma K.R."/>
            <person name="Seyedsayamdost M.R."/>
        </authorList>
    </citation>
    <scope>NUCLEOTIDE SEQUENCE [LARGE SCALE GENOMIC DNA]</scope>
    <source>
        <strain evidence="4">ATCC 55076</strain>
    </source>
</reference>
<dbReference type="PANTHER" id="PTHR38593:SF1">
    <property type="entry name" value="BLR2558 PROTEIN"/>
    <property type="match status" value="1"/>
</dbReference>
<dbReference type="InterPro" id="IPR012347">
    <property type="entry name" value="Ferritin-like"/>
</dbReference>
<evidence type="ECO:0000256" key="1">
    <source>
        <dbReference type="SAM" id="SignalP"/>
    </source>
</evidence>
<organism evidence="3 4">
    <name type="scientific">[Actinomadura] parvosata subsp. kistnae</name>
    <dbReference type="NCBI Taxonomy" id="1909395"/>
    <lineage>
        <taxon>Bacteria</taxon>
        <taxon>Bacillati</taxon>
        <taxon>Actinomycetota</taxon>
        <taxon>Actinomycetes</taxon>
        <taxon>Streptosporangiales</taxon>
        <taxon>Streptosporangiaceae</taxon>
        <taxon>Nonomuraea</taxon>
    </lineage>
</organism>